<protein>
    <recommendedName>
        <fullName evidence="2">Bacterial toxin 24 domain-containing protein</fullName>
    </recommendedName>
</protein>
<dbReference type="RefSeq" id="WP_369075296.1">
    <property type="nucleotide sequence ID" value="NZ_VKHS01000858.1"/>
</dbReference>
<accession>A0A7W3T7W4</accession>
<proteinExistence type="predicted"/>
<gene>
    <name evidence="3" type="ORF">FOE67_23085</name>
</gene>
<feature type="region of interest" description="Disordered" evidence="1">
    <location>
        <begin position="61"/>
        <end position="110"/>
    </location>
</feature>
<evidence type="ECO:0000259" key="2">
    <source>
        <dbReference type="Pfam" id="PF15529"/>
    </source>
</evidence>
<dbReference type="InterPro" id="IPR029114">
    <property type="entry name" value="Ntox24"/>
</dbReference>
<reference evidence="4" key="1">
    <citation type="submission" date="2019-10" db="EMBL/GenBank/DDBJ databases">
        <title>Streptomyces sp. nov., a novel actinobacterium isolated from alkaline environment.</title>
        <authorList>
            <person name="Golinska P."/>
        </authorList>
    </citation>
    <scope>NUCLEOTIDE SEQUENCE [LARGE SCALE GENOMIC DNA]</scope>
    <source>
        <strain evidence="4">DSM 42108</strain>
    </source>
</reference>
<dbReference type="Pfam" id="PF15529">
    <property type="entry name" value="Ntox24"/>
    <property type="match status" value="1"/>
</dbReference>
<name>A0A7W3T7W4_9ACTN</name>
<dbReference type="Proteomes" id="UP000530234">
    <property type="component" value="Unassembled WGS sequence"/>
</dbReference>
<evidence type="ECO:0000313" key="4">
    <source>
        <dbReference type="Proteomes" id="UP000530234"/>
    </source>
</evidence>
<evidence type="ECO:0000313" key="3">
    <source>
        <dbReference type="EMBL" id="MBB0232301.1"/>
    </source>
</evidence>
<feature type="non-terminal residue" evidence="3">
    <location>
        <position position="1"/>
    </location>
</feature>
<sequence>PHTYPHNPWTWVDPLGLAGYSDKKRKRAEDLPPDSNAAGYDHTVFERDETGRISRYQTWLNEPRSPSGWQKGPRFRGTGKPHAGIEPPLYYPTGGGRGERATGENLPLGY</sequence>
<feature type="domain" description="Bacterial toxin 24" evidence="2">
    <location>
        <begin position="24"/>
        <end position="95"/>
    </location>
</feature>
<evidence type="ECO:0000256" key="1">
    <source>
        <dbReference type="SAM" id="MobiDB-lite"/>
    </source>
</evidence>
<organism evidence="3 4">
    <name type="scientific">Streptomyces calidiresistens</name>
    <dbReference type="NCBI Taxonomy" id="1485586"/>
    <lineage>
        <taxon>Bacteria</taxon>
        <taxon>Bacillati</taxon>
        <taxon>Actinomycetota</taxon>
        <taxon>Actinomycetes</taxon>
        <taxon>Kitasatosporales</taxon>
        <taxon>Streptomycetaceae</taxon>
        <taxon>Streptomyces</taxon>
    </lineage>
</organism>
<comment type="caution">
    <text evidence="3">The sequence shown here is derived from an EMBL/GenBank/DDBJ whole genome shotgun (WGS) entry which is preliminary data.</text>
</comment>
<dbReference type="EMBL" id="VKHS01000858">
    <property type="protein sequence ID" value="MBB0232301.1"/>
    <property type="molecule type" value="Genomic_DNA"/>
</dbReference>
<dbReference type="AlphaFoldDB" id="A0A7W3T7W4"/>
<keyword evidence="4" id="KW-1185">Reference proteome</keyword>